<accession>A0A3E4UPK1</accession>
<feature type="chain" id="PRO_5017542099" description="Putative amidase domain-containing protein" evidence="1">
    <location>
        <begin position="28"/>
        <end position="309"/>
    </location>
</feature>
<proteinExistence type="predicted"/>
<gene>
    <name evidence="3" type="ORF">DXC31_18645</name>
</gene>
<dbReference type="InterPro" id="IPR024301">
    <property type="entry name" value="Amidase_6"/>
</dbReference>
<dbReference type="Pfam" id="PF12671">
    <property type="entry name" value="Amidase_6"/>
    <property type="match status" value="1"/>
</dbReference>
<name>A0A3E4UPK1_MEDGN</name>
<feature type="signal peptide" evidence="1">
    <location>
        <begin position="1"/>
        <end position="27"/>
    </location>
</feature>
<comment type="caution">
    <text evidence="3">The sequence shown here is derived from an EMBL/GenBank/DDBJ whole genome shotgun (WGS) entry which is preliminary data.</text>
</comment>
<evidence type="ECO:0000313" key="4">
    <source>
        <dbReference type="Proteomes" id="UP000260808"/>
    </source>
</evidence>
<dbReference type="EMBL" id="QSSX01000127">
    <property type="protein sequence ID" value="RGM13599.1"/>
    <property type="molecule type" value="Genomic_DNA"/>
</dbReference>
<organism evidence="3 4">
    <name type="scientific">Mediterraneibacter gnavus</name>
    <name type="common">Ruminococcus gnavus</name>
    <dbReference type="NCBI Taxonomy" id="33038"/>
    <lineage>
        <taxon>Bacteria</taxon>
        <taxon>Bacillati</taxon>
        <taxon>Bacillota</taxon>
        <taxon>Clostridia</taxon>
        <taxon>Lachnospirales</taxon>
        <taxon>Lachnospiraceae</taxon>
        <taxon>Mediterraneibacter</taxon>
    </lineage>
</organism>
<evidence type="ECO:0000259" key="2">
    <source>
        <dbReference type="Pfam" id="PF12671"/>
    </source>
</evidence>
<evidence type="ECO:0000313" key="3">
    <source>
        <dbReference type="EMBL" id="RGM13599.1"/>
    </source>
</evidence>
<protein>
    <recommendedName>
        <fullName evidence="2">Putative amidase domain-containing protein</fullName>
    </recommendedName>
</protein>
<evidence type="ECO:0000256" key="1">
    <source>
        <dbReference type="SAM" id="SignalP"/>
    </source>
</evidence>
<dbReference type="Proteomes" id="UP000260808">
    <property type="component" value="Unassembled WGS sequence"/>
</dbReference>
<dbReference type="AlphaFoldDB" id="A0A3E4UPK1"/>
<reference evidence="3 4" key="1">
    <citation type="submission" date="2018-08" db="EMBL/GenBank/DDBJ databases">
        <title>A genome reference for cultivated species of the human gut microbiota.</title>
        <authorList>
            <person name="Zou Y."/>
            <person name="Xue W."/>
            <person name="Luo G."/>
        </authorList>
    </citation>
    <scope>NUCLEOTIDE SEQUENCE [LARGE SCALE GENOMIC DNA]</scope>
    <source>
        <strain evidence="3 4">TF01-20-2</strain>
    </source>
</reference>
<feature type="domain" description="Putative amidase" evidence="2">
    <location>
        <begin position="153"/>
        <end position="290"/>
    </location>
</feature>
<sequence length="309" mass="35340">MKKRIVAFLSLATVLFTGIVSVQTVQASDVNNPFELPSTFSDNVTLYEIESALNTYITENNLNIEVGTPEYIEFLANLSITNEYPNIDETQLRYFRSYASVYLSKANTQIGNTVSLLNDGYKTIADIRQENIEQEQALEQQQPIQPIQPKEAYALINAKEYARAHAIIPDFSYRVYLSDCTNFASHILREGGFNPNPDWHYNGDLYPTGNLIWIQASGFVQYWSLIRGYLGEVCTDATEVNAYADEGDFLVWKNSDTYEWYHTQFVQSKNMLAEISCTQHTPNYFNVNFNSRVDSTTFDTNKVYIVDMP</sequence>
<keyword evidence="1" id="KW-0732">Signal</keyword>